<feature type="coiled-coil region" evidence="1">
    <location>
        <begin position="48"/>
        <end position="166"/>
    </location>
</feature>
<feature type="region of interest" description="Disordered" evidence="2">
    <location>
        <begin position="194"/>
        <end position="218"/>
    </location>
</feature>
<gene>
    <name evidence="3" type="ORF">NHX12_004620</name>
</gene>
<protein>
    <submittedName>
        <fullName evidence="3">Uncharacterized protein</fullName>
    </submittedName>
</protein>
<keyword evidence="4" id="KW-1185">Reference proteome</keyword>
<dbReference type="Gene3D" id="1.10.287.1490">
    <property type="match status" value="1"/>
</dbReference>
<evidence type="ECO:0000256" key="1">
    <source>
        <dbReference type="SAM" id="Coils"/>
    </source>
</evidence>
<proteinExistence type="predicted"/>
<sequence length="218" mass="25060">MEEAAVQAGGMERVSEGKAGWMNERSLSSLLKHSCLLCWSSSPRDTGVVETDERVLAKTAELRELENAVAVESLELQEQQQDIKELEETLLKLDQHKEKLQQQIRTTRQLCVEESQRILSLQADESKKEGQVEEYERELARARWRLKKLREEVKSARRRADQAGERNVPLQDSIRQSYEEILQEEHALCSLSGGRPLQTASWTSPHLQQTPPTRTRFP</sequence>
<feature type="compositionally biased region" description="Polar residues" evidence="2">
    <location>
        <begin position="198"/>
        <end position="218"/>
    </location>
</feature>
<keyword evidence="1" id="KW-0175">Coiled coil</keyword>
<name>A0A9Q0IFQ4_9TELE</name>
<comment type="caution">
    <text evidence="3">The sequence shown here is derived from an EMBL/GenBank/DDBJ whole genome shotgun (WGS) entry which is preliminary data.</text>
</comment>
<evidence type="ECO:0000313" key="3">
    <source>
        <dbReference type="EMBL" id="KAJ3595316.1"/>
    </source>
</evidence>
<dbReference type="AlphaFoldDB" id="A0A9Q0IFQ4"/>
<dbReference type="Proteomes" id="UP001148018">
    <property type="component" value="Unassembled WGS sequence"/>
</dbReference>
<accession>A0A9Q0IFQ4</accession>
<evidence type="ECO:0000313" key="4">
    <source>
        <dbReference type="Proteomes" id="UP001148018"/>
    </source>
</evidence>
<reference evidence="3" key="1">
    <citation type="submission" date="2022-07" db="EMBL/GenBank/DDBJ databases">
        <title>Chromosome-level genome of Muraenolepis orangiensis.</title>
        <authorList>
            <person name="Kim J."/>
        </authorList>
    </citation>
    <scope>NUCLEOTIDE SEQUENCE</scope>
    <source>
        <strain evidence="3">KU_S4_2022</strain>
        <tissue evidence="3">Muscle</tissue>
    </source>
</reference>
<evidence type="ECO:0000256" key="2">
    <source>
        <dbReference type="SAM" id="MobiDB-lite"/>
    </source>
</evidence>
<organism evidence="3 4">
    <name type="scientific">Muraenolepis orangiensis</name>
    <name type="common">Patagonian moray cod</name>
    <dbReference type="NCBI Taxonomy" id="630683"/>
    <lineage>
        <taxon>Eukaryota</taxon>
        <taxon>Metazoa</taxon>
        <taxon>Chordata</taxon>
        <taxon>Craniata</taxon>
        <taxon>Vertebrata</taxon>
        <taxon>Euteleostomi</taxon>
        <taxon>Actinopterygii</taxon>
        <taxon>Neopterygii</taxon>
        <taxon>Teleostei</taxon>
        <taxon>Neoteleostei</taxon>
        <taxon>Acanthomorphata</taxon>
        <taxon>Zeiogadaria</taxon>
        <taxon>Gadariae</taxon>
        <taxon>Gadiformes</taxon>
        <taxon>Muraenolepidoidei</taxon>
        <taxon>Muraenolepididae</taxon>
        <taxon>Muraenolepis</taxon>
    </lineage>
</organism>
<dbReference type="EMBL" id="JANIIK010000111">
    <property type="protein sequence ID" value="KAJ3595316.1"/>
    <property type="molecule type" value="Genomic_DNA"/>
</dbReference>
<dbReference type="OrthoDB" id="8737069at2759"/>